<reference evidence="1 2" key="1">
    <citation type="journal article" date="2017" name="Curr. Biol.">
        <title>The Evolution of Venom by Co-option of Single-Copy Genes.</title>
        <authorList>
            <person name="Martinson E.O."/>
            <person name="Mrinalini"/>
            <person name="Kelkar Y.D."/>
            <person name="Chang C.H."/>
            <person name="Werren J.H."/>
        </authorList>
    </citation>
    <scope>NUCLEOTIDE SEQUENCE [LARGE SCALE GENOMIC DNA]</scope>
    <source>
        <strain evidence="1 2">Alberta</strain>
        <tissue evidence="1">Whole body</tissue>
    </source>
</reference>
<accession>A0A232EIR4</accession>
<dbReference type="Proteomes" id="UP000215335">
    <property type="component" value="Unassembled WGS sequence"/>
</dbReference>
<evidence type="ECO:0000313" key="1">
    <source>
        <dbReference type="EMBL" id="OXU18222.1"/>
    </source>
</evidence>
<sequence>MLFICLGLRRTCFPADNGNQTTKEDKRFHVPQIQNFPPHQSLKFVGNFASYLPATQPSTSSSARSPKTCL</sequence>
<name>A0A232EIR4_9HYME</name>
<gene>
    <name evidence="1" type="ORF">TSAR_013318</name>
</gene>
<proteinExistence type="predicted"/>
<evidence type="ECO:0000313" key="2">
    <source>
        <dbReference type="Proteomes" id="UP000215335"/>
    </source>
</evidence>
<dbReference type="AlphaFoldDB" id="A0A232EIR4"/>
<dbReference type="EMBL" id="NNAY01004190">
    <property type="protein sequence ID" value="OXU18222.1"/>
    <property type="molecule type" value="Genomic_DNA"/>
</dbReference>
<keyword evidence="2" id="KW-1185">Reference proteome</keyword>
<comment type="caution">
    <text evidence="1">The sequence shown here is derived from an EMBL/GenBank/DDBJ whole genome shotgun (WGS) entry which is preliminary data.</text>
</comment>
<organism evidence="1 2">
    <name type="scientific">Trichomalopsis sarcophagae</name>
    <dbReference type="NCBI Taxonomy" id="543379"/>
    <lineage>
        <taxon>Eukaryota</taxon>
        <taxon>Metazoa</taxon>
        <taxon>Ecdysozoa</taxon>
        <taxon>Arthropoda</taxon>
        <taxon>Hexapoda</taxon>
        <taxon>Insecta</taxon>
        <taxon>Pterygota</taxon>
        <taxon>Neoptera</taxon>
        <taxon>Endopterygota</taxon>
        <taxon>Hymenoptera</taxon>
        <taxon>Apocrita</taxon>
        <taxon>Proctotrupomorpha</taxon>
        <taxon>Chalcidoidea</taxon>
        <taxon>Pteromalidae</taxon>
        <taxon>Pteromalinae</taxon>
        <taxon>Trichomalopsis</taxon>
    </lineage>
</organism>
<protein>
    <submittedName>
        <fullName evidence="1">Uncharacterized protein</fullName>
    </submittedName>
</protein>